<dbReference type="PANTHER" id="PTHR43418:SF4">
    <property type="entry name" value="MULTIFUNCTIONAL TRYPTOPHAN BIOSYNTHESIS PROTEIN"/>
    <property type="match status" value="1"/>
</dbReference>
<dbReference type="InterPro" id="IPR029062">
    <property type="entry name" value="Class_I_gatase-like"/>
</dbReference>
<keyword evidence="3" id="KW-0032">Aminotransferase</keyword>
<dbReference type="InterPro" id="IPR017926">
    <property type="entry name" value="GATASE"/>
</dbReference>
<dbReference type="PANTHER" id="PTHR43418">
    <property type="entry name" value="MULTIFUNCTIONAL TRYPTOPHAN BIOSYNTHESIS PROTEIN-RELATED"/>
    <property type="match status" value="1"/>
</dbReference>
<gene>
    <name evidence="3" type="ORF">FB473_003466</name>
</gene>
<organism evidence="3 4">
    <name type="scientific">Brooklawnia cerclae</name>
    <dbReference type="NCBI Taxonomy" id="349934"/>
    <lineage>
        <taxon>Bacteria</taxon>
        <taxon>Bacillati</taxon>
        <taxon>Actinomycetota</taxon>
        <taxon>Actinomycetes</taxon>
        <taxon>Propionibacteriales</taxon>
        <taxon>Propionibacteriaceae</taxon>
        <taxon>Brooklawnia</taxon>
    </lineage>
</organism>
<dbReference type="EMBL" id="JAAMOZ010000005">
    <property type="protein sequence ID" value="NIH58765.1"/>
    <property type="molecule type" value="Genomic_DNA"/>
</dbReference>
<dbReference type="Pfam" id="PF00117">
    <property type="entry name" value="GATase"/>
    <property type="match status" value="1"/>
</dbReference>
<proteinExistence type="predicted"/>
<dbReference type="GO" id="GO:0046820">
    <property type="term" value="F:4-amino-4-deoxychorismate synthase activity"/>
    <property type="evidence" value="ECO:0007669"/>
    <property type="project" value="UniProtKB-EC"/>
</dbReference>
<dbReference type="CDD" id="cd01743">
    <property type="entry name" value="GATase1_Anthranilate_Synthase"/>
    <property type="match status" value="1"/>
</dbReference>
<evidence type="ECO:0000313" key="3">
    <source>
        <dbReference type="EMBL" id="NIH58765.1"/>
    </source>
</evidence>
<dbReference type="SUPFAM" id="SSF52317">
    <property type="entry name" value="Class I glutamine amidotransferase-like"/>
    <property type="match status" value="1"/>
</dbReference>
<dbReference type="RefSeq" id="WP_167171862.1">
    <property type="nucleotide sequence ID" value="NZ_BAAAOO010000006.1"/>
</dbReference>
<evidence type="ECO:0000313" key="4">
    <source>
        <dbReference type="Proteomes" id="UP000749311"/>
    </source>
</evidence>
<keyword evidence="1" id="KW-0315">Glutamine amidotransferase</keyword>
<dbReference type="NCBIfam" id="TIGR00566">
    <property type="entry name" value="trpG_papA"/>
    <property type="match status" value="1"/>
</dbReference>
<dbReference type="PRINTS" id="PR00097">
    <property type="entry name" value="ANTSNTHASEII"/>
</dbReference>
<accession>A0ABX0SLE8</accession>
<feature type="domain" description="Glutamine amidotransferase" evidence="2">
    <location>
        <begin position="5"/>
        <end position="188"/>
    </location>
</feature>
<sequence>MTAILVVDNYDSFVYNVVHYLAQIGADVEVWRNDDTRFGDPGWPDGFDGVLLSPGPGTPEDAGVCVDLVRSQAGRLPIFGICLGLQAIGVAFGGVVAPAPELRHGKTSQIFHDGRGVFTGLPQPFTATRYHSLAIVPETMPDELEASAHTGDGIIMAVRHRELPIEAVQFHPESVLTQGGYQILANWLAVCGDAGAPARAAGLSPLMAVG</sequence>
<reference evidence="3 4" key="1">
    <citation type="submission" date="2020-02" db="EMBL/GenBank/DDBJ databases">
        <title>Sequencing the genomes of 1000 actinobacteria strains.</title>
        <authorList>
            <person name="Klenk H.-P."/>
        </authorList>
    </citation>
    <scope>NUCLEOTIDE SEQUENCE [LARGE SCALE GENOMIC DNA]</scope>
    <source>
        <strain evidence="3 4">DSM 19609</strain>
    </source>
</reference>
<keyword evidence="3" id="KW-0808">Transferase</keyword>
<evidence type="ECO:0000259" key="2">
    <source>
        <dbReference type="Pfam" id="PF00117"/>
    </source>
</evidence>
<comment type="caution">
    <text evidence="3">The sequence shown here is derived from an EMBL/GenBank/DDBJ whole genome shotgun (WGS) entry which is preliminary data.</text>
</comment>
<protein>
    <submittedName>
        <fullName evidence="3">Para-aminobenzoate synthetase component 2</fullName>
        <ecNumber evidence="3">2.6.1.85</ecNumber>
    </submittedName>
</protein>
<dbReference type="PRINTS" id="PR00096">
    <property type="entry name" value="GATASE"/>
</dbReference>
<name>A0ABX0SLE8_9ACTN</name>
<keyword evidence="4" id="KW-1185">Reference proteome</keyword>
<dbReference type="InterPro" id="IPR050472">
    <property type="entry name" value="Anth_synth/Amidotransfase"/>
</dbReference>
<dbReference type="EC" id="2.6.1.85" evidence="3"/>
<dbReference type="PRINTS" id="PR00099">
    <property type="entry name" value="CPSGATASE"/>
</dbReference>
<dbReference type="PROSITE" id="PS51273">
    <property type="entry name" value="GATASE_TYPE_1"/>
    <property type="match status" value="1"/>
</dbReference>
<dbReference type="InterPro" id="IPR006221">
    <property type="entry name" value="TrpG/PapA_dom"/>
</dbReference>
<evidence type="ECO:0000256" key="1">
    <source>
        <dbReference type="ARBA" id="ARBA00022962"/>
    </source>
</evidence>
<dbReference type="Gene3D" id="3.40.50.880">
    <property type="match status" value="1"/>
</dbReference>
<dbReference type="Proteomes" id="UP000749311">
    <property type="component" value="Unassembled WGS sequence"/>
</dbReference>
<dbReference type="NCBIfam" id="NF005849">
    <property type="entry name" value="PRK07765.1"/>
    <property type="match status" value="1"/>
</dbReference>